<gene>
    <name evidence="9" type="ORF">CAXC1_70032</name>
</gene>
<proteinExistence type="inferred from homology"/>
<accession>A0ABP0EXE7</accession>
<protein>
    <submittedName>
        <fullName evidence="9">Alanine or glycine:cation symporter, AGCS family</fullName>
    </submittedName>
</protein>
<keyword evidence="10" id="KW-1185">Reference proteome</keyword>
<organism evidence="9 10">
    <name type="scientific">Candidatus Xenohaliotis californiensis</name>
    <dbReference type="NCBI Taxonomy" id="84677"/>
    <lineage>
        <taxon>Bacteria</taxon>
        <taxon>Pseudomonadati</taxon>
        <taxon>Pseudomonadota</taxon>
        <taxon>Alphaproteobacteria</taxon>
        <taxon>Rickettsiales</taxon>
        <taxon>Anaplasmataceae</taxon>
        <taxon>Candidatus Xenohaliotis</taxon>
    </lineage>
</organism>
<dbReference type="InterPro" id="IPR001463">
    <property type="entry name" value="Na/Ala_symport"/>
</dbReference>
<feature type="transmembrane region" description="Helical" evidence="8">
    <location>
        <begin position="411"/>
        <end position="433"/>
    </location>
</feature>
<keyword evidence="4" id="KW-1003">Cell membrane</keyword>
<dbReference type="NCBIfam" id="TIGR00835">
    <property type="entry name" value="agcS"/>
    <property type="match status" value="1"/>
</dbReference>
<dbReference type="Pfam" id="PF01235">
    <property type="entry name" value="Na_Ala_symp"/>
    <property type="match status" value="1"/>
</dbReference>
<sequence length="479" mass="52661">MSVIKNFEAFVSCLNCSIDVINAFFEKFFFFKIYGFPFLLLLVLIAFILSNFVFKFVSIRLLLHTWDIIRDKFTAPNDPGTISHTQAVYTEALSTLGLGSVAGVAIAIAMAGPGAILWLIVAGLLGMSTKFAEVTLGHKYRVFNKSGTINGGPFLYIKKGLSEIGYPKIGIVIGTIYAFTMILASVGTSTIFQTNQTVMMLAEDMHVKSFPLLPIIMVVTPVVVIVLFKLDKIAKIADTVIPFMTIFYVLASILVLLMHYKNILPSFALIWHDAFNPASIQGGITGSIVVGFARAMYATTSGSGTSAIAHAPSKTSEHVREGCAAFIDVLLALLMCLMTGMVVIVTGVYSKHGVDCERGIAIAKEAFSTVHPYFSKTLTIAVFLLALTTVIGWSYYGSMAWMYLFGEQTVFIYKIIFVLFTIYAAIAGNASGILKLCDHIWTIVMVPNLLTVFLLAKPIRHDIKSYIDRWKKGLFHVYK</sequence>
<dbReference type="Proteomes" id="UP001314181">
    <property type="component" value="Unassembled WGS sequence"/>
</dbReference>
<keyword evidence="7 8" id="KW-0472">Membrane</keyword>
<comment type="subcellular location">
    <subcellularLocation>
        <location evidence="8">Cell inner membrane</location>
        <topology evidence="8">Multi-pass membrane protein</topology>
    </subcellularLocation>
    <subcellularLocation>
        <location evidence="1">Cell membrane</location>
        <topology evidence="1">Multi-pass membrane protein</topology>
    </subcellularLocation>
</comment>
<feature type="transmembrane region" description="Helical" evidence="8">
    <location>
        <begin position="169"/>
        <end position="192"/>
    </location>
</feature>
<evidence type="ECO:0000256" key="2">
    <source>
        <dbReference type="ARBA" id="ARBA00009261"/>
    </source>
</evidence>
<keyword evidence="8" id="KW-0997">Cell inner membrane</keyword>
<keyword evidence="8" id="KW-0769">Symport</keyword>
<keyword evidence="6 8" id="KW-1133">Transmembrane helix</keyword>
<name>A0ABP0EXE7_9RICK</name>
<dbReference type="RefSeq" id="WP_338364772.1">
    <property type="nucleotide sequence ID" value="NZ_CAWVOK010000033.1"/>
</dbReference>
<keyword evidence="3 8" id="KW-0813">Transport</keyword>
<dbReference type="PANTHER" id="PTHR30330">
    <property type="entry name" value="AGSS FAMILY TRANSPORTER, SODIUM-ALANINE"/>
    <property type="match status" value="1"/>
</dbReference>
<feature type="transmembrane region" description="Helical" evidence="8">
    <location>
        <begin position="380"/>
        <end position="404"/>
    </location>
</feature>
<evidence type="ECO:0000256" key="3">
    <source>
        <dbReference type="ARBA" id="ARBA00022448"/>
    </source>
</evidence>
<feature type="transmembrane region" description="Helical" evidence="8">
    <location>
        <begin position="212"/>
        <end position="228"/>
    </location>
</feature>
<feature type="transmembrane region" description="Helical" evidence="8">
    <location>
        <begin position="323"/>
        <end position="349"/>
    </location>
</feature>
<evidence type="ECO:0000256" key="6">
    <source>
        <dbReference type="ARBA" id="ARBA00022989"/>
    </source>
</evidence>
<reference evidence="9 10" key="1">
    <citation type="submission" date="2024-01" db="EMBL/GenBank/DDBJ databases">
        <authorList>
            <person name="Kunselman E."/>
        </authorList>
    </citation>
    <scope>NUCLEOTIDE SEQUENCE [LARGE SCALE GENOMIC DNA]</scope>
    <source>
        <strain evidence="9">2 abalone samples</strain>
    </source>
</reference>
<feature type="transmembrane region" description="Helical" evidence="8">
    <location>
        <begin position="280"/>
        <end position="297"/>
    </location>
</feature>
<evidence type="ECO:0000256" key="8">
    <source>
        <dbReference type="RuleBase" id="RU363064"/>
    </source>
</evidence>
<evidence type="ECO:0000256" key="4">
    <source>
        <dbReference type="ARBA" id="ARBA00022475"/>
    </source>
</evidence>
<evidence type="ECO:0000256" key="5">
    <source>
        <dbReference type="ARBA" id="ARBA00022692"/>
    </source>
</evidence>
<dbReference type="PRINTS" id="PR00175">
    <property type="entry name" value="NAALASMPORT"/>
</dbReference>
<evidence type="ECO:0000256" key="7">
    <source>
        <dbReference type="ARBA" id="ARBA00023136"/>
    </source>
</evidence>
<evidence type="ECO:0000313" key="10">
    <source>
        <dbReference type="Proteomes" id="UP001314181"/>
    </source>
</evidence>
<feature type="transmembrane region" description="Helical" evidence="8">
    <location>
        <begin position="240"/>
        <end position="260"/>
    </location>
</feature>
<feature type="transmembrane region" description="Helical" evidence="8">
    <location>
        <begin position="101"/>
        <end position="125"/>
    </location>
</feature>
<comment type="caution">
    <text evidence="9">The sequence shown here is derived from an EMBL/GenBank/DDBJ whole genome shotgun (WGS) entry which is preliminary data.</text>
</comment>
<comment type="similarity">
    <text evidence="2 8">Belongs to the alanine or glycine:cation symporter (AGCS) (TC 2.A.25) family.</text>
</comment>
<evidence type="ECO:0000313" key="9">
    <source>
        <dbReference type="EMBL" id="CAK8163508.1"/>
    </source>
</evidence>
<feature type="transmembrane region" description="Helical" evidence="8">
    <location>
        <begin position="33"/>
        <end position="54"/>
    </location>
</feature>
<dbReference type="PANTHER" id="PTHR30330:SF3">
    <property type="entry name" value="TRANSCRIPTIONAL REGULATOR, LRP FAMILY"/>
    <property type="match status" value="1"/>
</dbReference>
<feature type="transmembrane region" description="Helical" evidence="8">
    <location>
        <begin position="439"/>
        <end position="456"/>
    </location>
</feature>
<evidence type="ECO:0000256" key="1">
    <source>
        <dbReference type="ARBA" id="ARBA00004651"/>
    </source>
</evidence>
<dbReference type="EMBL" id="CAWVOK010000033">
    <property type="protein sequence ID" value="CAK8163508.1"/>
    <property type="molecule type" value="Genomic_DNA"/>
</dbReference>
<keyword evidence="5 8" id="KW-0812">Transmembrane</keyword>